<organism evidence="1 2">
    <name type="scientific">Racocetra persica</name>
    <dbReference type="NCBI Taxonomy" id="160502"/>
    <lineage>
        <taxon>Eukaryota</taxon>
        <taxon>Fungi</taxon>
        <taxon>Fungi incertae sedis</taxon>
        <taxon>Mucoromycota</taxon>
        <taxon>Glomeromycotina</taxon>
        <taxon>Glomeromycetes</taxon>
        <taxon>Diversisporales</taxon>
        <taxon>Gigasporaceae</taxon>
        <taxon>Racocetra</taxon>
    </lineage>
</organism>
<dbReference type="Proteomes" id="UP000789920">
    <property type="component" value="Unassembled WGS sequence"/>
</dbReference>
<comment type="caution">
    <text evidence="1">The sequence shown here is derived from an EMBL/GenBank/DDBJ whole genome shotgun (WGS) entry which is preliminary data.</text>
</comment>
<feature type="non-terminal residue" evidence="1">
    <location>
        <position position="1"/>
    </location>
</feature>
<accession>A0ACA9MS12</accession>
<keyword evidence="2" id="KW-1185">Reference proteome</keyword>
<evidence type="ECO:0000313" key="2">
    <source>
        <dbReference type="Proteomes" id="UP000789920"/>
    </source>
</evidence>
<gene>
    <name evidence="1" type="ORF">RPERSI_LOCUS6195</name>
</gene>
<proteinExistence type="predicted"/>
<protein>
    <submittedName>
        <fullName evidence="1">25072_t:CDS:1</fullName>
    </submittedName>
</protein>
<reference evidence="1" key="1">
    <citation type="submission" date="2021-06" db="EMBL/GenBank/DDBJ databases">
        <authorList>
            <person name="Kallberg Y."/>
            <person name="Tangrot J."/>
            <person name="Rosling A."/>
        </authorList>
    </citation>
    <scope>NUCLEOTIDE SEQUENCE</scope>
    <source>
        <strain evidence="1">MA461A</strain>
    </source>
</reference>
<dbReference type="EMBL" id="CAJVQC010009704">
    <property type="protein sequence ID" value="CAG8608132.1"/>
    <property type="molecule type" value="Genomic_DNA"/>
</dbReference>
<sequence length="251" mass="29529">THSEIHSLAKEFNQLKTFYQASNDYELKFKEKLETEESPTENVKFSKDKEIKDNEEIQFDNQIIIPLQIEQFQRIFVQHPIEENNEEPEINEQLATLLDQQEKDAFFLKLRTLVCCKTKKCLTKIDHEFAFQMFDSIRKLSKTECNMFMLGMLHTMARSKDGKEKQYLTVKYTFNDSEICEKAFQTIYSLSDKKWKTIRNHYRVNGIKPIVNALSGRRSYHALSFLVILNVLTFIINYANCHGLPSPVKPP</sequence>
<evidence type="ECO:0000313" key="1">
    <source>
        <dbReference type="EMBL" id="CAG8608132.1"/>
    </source>
</evidence>
<name>A0ACA9MS12_9GLOM</name>